<evidence type="ECO:0000313" key="2">
    <source>
        <dbReference type="Proteomes" id="UP001218218"/>
    </source>
</evidence>
<gene>
    <name evidence="1" type="ORF">DFH08DRAFT_810398</name>
</gene>
<dbReference type="Gene3D" id="3.40.50.880">
    <property type="match status" value="1"/>
</dbReference>
<keyword evidence="2" id="KW-1185">Reference proteome</keyword>
<name>A0AAD6ZY76_9AGAR</name>
<proteinExistence type="predicted"/>
<evidence type="ECO:0000313" key="1">
    <source>
        <dbReference type="EMBL" id="KAJ7343857.1"/>
    </source>
</evidence>
<comment type="caution">
    <text evidence="1">The sequence shown here is derived from an EMBL/GenBank/DDBJ whole genome shotgun (WGS) entry which is preliminary data.</text>
</comment>
<protein>
    <submittedName>
        <fullName evidence="1">Uncharacterized protein</fullName>
    </submittedName>
</protein>
<organism evidence="1 2">
    <name type="scientific">Mycena albidolilacea</name>
    <dbReference type="NCBI Taxonomy" id="1033008"/>
    <lineage>
        <taxon>Eukaryota</taxon>
        <taxon>Fungi</taxon>
        <taxon>Dikarya</taxon>
        <taxon>Basidiomycota</taxon>
        <taxon>Agaricomycotina</taxon>
        <taxon>Agaricomycetes</taxon>
        <taxon>Agaricomycetidae</taxon>
        <taxon>Agaricales</taxon>
        <taxon>Marasmiineae</taxon>
        <taxon>Mycenaceae</taxon>
        <taxon>Mycena</taxon>
    </lineage>
</organism>
<dbReference type="EMBL" id="JARIHO010000022">
    <property type="protein sequence ID" value="KAJ7343857.1"/>
    <property type="molecule type" value="Genomic_DNA"/>
</dbReference>
<sequence>MPAPEILTVAVCLCEGVTLSDFIPNIEILAGLNGADLSPVFAKGLGEIPFRLKFAYLAPTLEPVVSIYGDSAPTVSPTTTFAAALASGEQYDIIWVPAGRFLTHSSPFL</sequence>
<reference evidence="1" key="1">
    <citation type="submission" date="2023-03" db="EMBL/GenBank/DDBJ databases">
        <title>Massive genome expansion in bonnet fungi (Mycena s.s.) driven by repeated elements and novel gene families across ecological guilds.</title>
        <authorList>
            <consortium name="Lawrence Berkeley National Laboratory"/>
            <person name="Harder C.B."/>
            <person name="Miyauchi S."/>
            <person name="Viragh M."/>
            <person name="Kuo A."/>
            <person name="Thoen E."/>
            <person name="Andreopoulos B."/>
            <person name="Lu D."/>
            <person name="Skrede I."/>
            <person name="Drula E."/>
            <person name="Henrissat B."/>
            <person name="Morin E."/>
            <person name="Kohler A."/>
            <person name="Barry K."/>
            <person name="LaButti K."/>
            <person name="Morin E."/>
            <person name="Salamov A."/>
            <person name="Lipzen A."/>
            <person name="Mereny Z."/>
            <person name="Hegedus B."/>
            <person name="Baldrian P."/>
            <person name="Stursova M."/>
            <person name="Weitz H."/>
            <person name="Taylor A."/>
            <person name="Grigoriev I.V."/>
            <person name="Nagy L.G."/>
            <person name="Martin F."/>
            <person name="Kauserud H."/>
        </authorList>
    </citation>
    <scope>NUCLEOTIDE SEQUENCE</scope>
    <source>
        <strain evidence="1">CBHHK002</strain>
    </source>
</reference>
<dbReference type="InterPro" id="IPR029062">
    <property type="entry name" value="Class_I_gatase-like"/>
</dbReference>
<dbReference type="AlphaFoldDB" id="A0AAD6ZY76"/>
<accession>A0AAD6ZY76</accession>
<dbReference type="Proteomes" id="UP001218218">
    <property type="component" value="Unassembled WGS sequence"/>
</dbReference>